<dbReference type="InterPro" id="IPR003661">
    <property type="entry name" value="HisK_dim/P_dom"/>
</dbReference>
<dbReference type="SMART" id="SM00387">
    <property type="entry name" value="HATPase_c"/>
    <property type="match status" value="1"/>
</dbReference>
<dbReference type="InterPro" id="IPR036890">
    <property type="entry name" value="HATPase_C_sf"/>
</dbReference>
<dbReference type="InterPro" id="IPR001789">
    <property type="entry name" value="Sig_transdc_resp-reg_receiver"/>
</dbReference>
<dbReference type="PANTHER" id="PTHR45339">
    <property type="entry name" value="HYBRID SIGNAL TRANSDUCTION HISTIDINE KINASE J"/>
    <property type="match status" value="1"/>
</dbReference>
<feature type="transmembrane region" description="Helical" evidence="4">
    <location>
        <begin position="398"/>
        <end position="417"/>
    </location>
</feature>
<dbReference type="GO" id="GO:0071474">
    <property type="term" value="P:cellular hyperosmotic response"/>
    <property type="evidence" value="ECO:0007669"/>
    <property type="project" value="TreeGrafter"/>
</dbReference>
<gene>
    <name evidence="7" type="ORF">N7530_006024</name>
</gene>
<reference evidence="7" key="1">
    <citation type="submission" date="2022-12" db="EMBL/GenBank/DDBJ databases">
        <authorList>
            <person name="Petersen C."/>
        </authorList>
    </citation>
    <scope>NUCLEOTIDE SEQUENCE</scope>
    <source>
        <strain evidence="7">IBT 17660</strain>
    </source>
</reference>
<dbReference type="InterPro" id="IPR036097">
    <property type="entry name" value="HisK_dim/P_sf"/>
</dbReference>
<keyword evidence="8" id="KW-1185">Reference proteome</keyword>
<evidence type="ECO:0000259" key="5">
    <source>
        <dbReference type="PROSITE" id="PS50109"/>
    </source>
</evidence>
<comment type="caution">
    <text evidence="7">The sequence shown here is derived from an EMBL/GenBank/DDBJ whole genome shotgun (WGS) entry which is preliminary data.</text>
</comment>
<evidence type="ECO:0000313" key="8">
    <source>
        <dbReference type="Proteomes" id="UP001147760"/>
    </source>
</evidence>
<organism evidence="7 8">
    <name type="scientific">Penicillium desertorum</name>
    <dbReference type="NCBI Taxonomy" id="1303715"/>
    <lineage>
        <taxon>Eukaryota</taxon>
        <taxon>Fungi</taxon>
        <taxon>Dikarya</taxon>
        <taxon>Ascomycota</taxon>
        <taxon>Pezizomycotina</taxon>
        <taxon>Eurotiomycetes</taxon>
        <taxon>Eurotiomycetidae</taxon>
        <taxon>Eurotiales</taxon>
        <taxon>Aspergillaceae</taxon>
        <taxon>Penicillium</taxon>
    </lineage>
</organism>
<reference evidence="7" key="2">
    <citation type="journal article" date="2023" name="IMA Fungus">
        <title>Comparative genomic study of the Penicillium genus elucidates a diverse pangenome and 15 lateral gene transfer events.</title>
        <authorList>
            <person name="Petersen C."/>
            <person name="Sorensen T."/>
            <person name="Nielsen M.R."/>
            <person name="Sondergaard T.E."/>
            <person name="Sorensen J.L."/>
            <person name="Fitzpatrick D.A."/>
            <person name="Frisvad J.C."/>
            <person name="Nielsen K.L."/>
        </authorList>
    </citation>
    <scope>NUCLEOTIDE SEQUENCE</scope>
    <source>
        <strain evidence="7">IBT 17660</strain>
    </source>
</reference>
<feature type="transmembrane region" description="Helical" evidence="4">
    <location>
        <begin position="513"/>
        <end position="533"/>
    </location>
</feature>
<evidence type="ECO:0000313" key="7">
    <source>
        <dbReference type="EMBL" id="KAJ5480515.1"/>
    </source>
</evidence>
<name>A0A9X0BRW5_9EURO</name>
<dbReference type="CDD" id="cd17546">
    <property type="entry name" value="REC_hyHK_CKI1_RcsC-like"/>
    <property type="match status" value="1"/>
</dbReference>
<dbReference type="AlphaFoldDB" id="A0A9X0BRW5"/>
<dbReference type="SUPFAM" id="SSF47384">
    <property type="entry name" value="Homodimeric domain of signal transducing histidine kinase"/>
    <property type="match status" value="1"/>
</dbReference>
<dbReference type="GO" id="GO:0000155">
    <property type="term" value="F:phosphorelay sensor kinase activity"/>
    <property type="evidence" value="ECO:0007669"/>
    <property type="project" value="InterPro"/>
</dbReference>
<evidence type="ECO:0000259" key="6">
    <source>
        <dbReference type="PROSITE" id="PS50110"/>
    </source>
</evidence>
<feature type="modified residue" description="4-aspartylphosphate" evidence="3">
    <location>
        <position position="369"/>
    </location>
</feature>
<evidence type="ECO:0000256" key="2">
    <source>
        <dbReference type="ARBA" id="ARBA00023012"/>
    </source>
</evidence>
<evidence type="ECO:0000256" key="3">
    <source>
        <dbReference type="PROSITE-ProRule" id="PRU00169"/>
    </source>
</evidence>
<evidence type="ECO:0008006" key="9">
    <source>
        <dbReference type="Google" id="ProtNLM"/>
    </source>
</evidence>
<keyword evidence="4" id="KW-0472">Membrane</keyword>
<evidence type="ECO:0000256" key="1">
    <source>
        <dbReference type="ARBA" id="ARBA00022553"/>
    </source>
</evidence>
<keyword evidence="4" id="KW-0812">Transmembrane</keyword>
<evidence type="ECO:0000256" key="4">
    <source>
        <dbReference type="SAM" id="Phobius"/>
    </source>
</evidence>
<dbReference type="Proteomes" id="UP001147760">
    <property type="component" value="Unassembled WGS sequence"/>
</dbReference>
<protein>
    <recommendedName>
        <fullName evidence="9">Histidine kinase domain-containing protein</fullName>
    </recommendedName>
</protein>
<dbReference type="SUPFAM" id="SSF55874">
    <property type="entry name" value="ATPase domain of HSP90 chaperone/DNA topoisomerase II/histidine kinase"/>
    <property type="match status" value="1"/>
</dbReference>
<dbReference type="Gene3D" id="3.40.50.2300">
    <property type="match status" value="1"/>
</dbReference>
<accession>A0A9X0BRW5</accession>
<dbReference type="InterPro" id="IPR005467">
    <property type="entry name" value="His_kinase_dom"/>
</dbReference>
<dbReference type="PROSITE" id="PS50110">
    <property type="entry name" value="RESPONSE_REGULATORY"/>
    <property type="match status" value="1"/>
</dbReference>
<dbReference type="PROSITE" id="PS50109">
    <property type="entry name" value="HIS_KIN"/>
    <property type="match status" value="1"/>
</dbReference>
<dbReference type="EMBL" id="JAPWDO010000003">
    <property type="protein sequence ID" value="KAJ5480515.1"/>
    <property type="molecule type" value="Genomic_DNA"/>
</dbReference>
<proteinExistence type="predicted"/>
<dbReference type="InterPro" id="IPR011006">
    <property type="entry name" value="CheY-like_superfamily"/>
</dbReference>
<dbReference type="SUPFAM" id="SSF52172">
    <property type="entry name" value="CheY-like"/>
    <property type="match status" value="1"/>
</dbReference>
<dbReference type="Pfam" id="PF00512">
    <property type="entry name" value="HisKA"/>
    <property type="match status" value="1"/>
</dbReference>
<sequence length="559" mass="62141">MSYEIQTPMNGIIGMTLDTDLEPYTREVLNVVHNLGNSLLVIIDDILDISKIEANRMNVEAVLFSLGQTVFKALKTLAIEANEKGLSLTYHINNSVPDYVVGDSFRLRQVILNLIGNAIKFTESGGIQLSITEAKTKVELQADGSMTRRFSGTGLELSISKRLANLIGGGDISLTSATGVGSTFHFTCVVGLTHPSLSDIVKLLSPYNGHRALIIEDRDRYPKGYLNNIRQMLLKVGLEADVMHLVDIVLKPTIPELLEDVIIVPTVKCANTLRASNKFKAVPMVLLCDEVSVNMMSALDLSITSYVTTPCRTIDLVNGILPSLESRPSSISSKQIRPLFVLLVEDNEVNKMEALDEFHRRQYDVVLMDVQMPVMGGLEATAKIRQYEKFHRLPRTQIIALTAHAMFVSLVAVFLFVMMAERGPAFEDGDRVDALYHKNTQDELDARINAFTPAEQKKIMRRVDRRLVPIVGFLYCISLLDRNNLGVANIAGLGGVIGSLVFRLQDAPLYRPGIWACMTANGLILLIVPMMLVKFYRANRRSSRGGKLIQQMEGFMYTY</sequence>
<keyword evidence="1 3" id="KW-0597">Phosphoprotein</keyword>
<dbReference type="Gene3D" id="1.10.287.130">
    <property type="match status" value="1"/>
</dbReference>
<dbReference type="Pfam" id="PF02518">
    <property type="entry name" value="HATPase_c"/>
    <property type="match status" value="1"/>
</dbReference>
<dbReference type="Gene3D" id="3.30.565.10">
    <property type="entry name" value="Histidine kinase-like ATPase, C-terminal domain"/>
    <property type="match status" value="2"/>
</dbReference>
<keyword evidence="4" id="KW-1133">Transmembrane helix</keyword>
<dbReference type="PANTHER" id="PTHR45339:SF1">
    <property type="entry name" value="HYBRID SIGNAL TRANSDUCTION HISTIDINE KINASE J"/>
    <property type="match status" value="1"/>
</dbReference>
<feature type="domain" description="Histidine kinase" evidence="5">
    <location>
        <begin position="1"/>
        <end position="192"/>
    </location>
</feature>
<keyword evidence="2" id="KW-0902">Two-component regulatory system</keyword>
<dbReference type="Pfam" id="PF00072">
    <property type="entry name" value="Response_reg"/>
    <property type="match status" value="1"/>
</dbReference>
<feature type="domain" description="Response regulatory" evidence="6">
    <location>
        <begin position="313"/>
        <end position="452"/>
    </location>
</feature>
<dbReference type="OrthoDB" id="10266508at2759"/>
<dbReference type="InterPro" id="IPR003594">
    <property type="entry name" value="HATPase_dom"/>
</dbReference>
<dbReference type="CDD" id="cd00082">
    <property type="entry name" value="HisKA"/>
    <property type="match status" value="1"/>
</dbReference>